<reference evidence="1" key="1">
    <citation type="submission" date="2021-03" db="EMBL/GenBank/DDBJ databases">
        <title>Comparative genomics and phylogenomic investigation of the class Geoglossomycetes provide insights into ecological specialization and systematics.</title>
        <authorList>
            <person name="Melie T."/>
            <person name="Pirro S."/>
            <person name="Miller A.N."/>
            <person name="Quandt A."/>
        </authorList>
    </citation>
    <scope>NUCLEOTIDE SEQUENCE</scope>
    <source>
        <strain evidence="1">GBOQ0MN5Z8</strain>
    </source>
</reference>
<name>A0A9P8KZG6_9PEZI</name>
<comment type="caution">
    <text evidence="1">The sequence shown here is derived from an EMBL/GenBank/DDBJ whole genome shotgun (WGS) entry which is preliminary data.</text>
</comment>
<protein>
    <submittedName>
        <fullName evidence="1">Uncharacterized protein</fullName>
    </submittedName>
</protein>
<dbReference type="EMBL" id="JAGHQL010000092">
    <property type="protein sequence ID" value="KAH0538918.1"/>
    <property type="molecule type" value="Genomic_DNA"/>
</dbReference>
<evidence type="ECO:0000313" key="1">
    <source>
        <dbReference type="EMBL" id="KAH0538918.1"/>
    </source>
</evidence>
<organism evidence="1 2">
    <name type="scientific">Glutinoglossum americanum</name>
    <dbReference type="NCBI Taxonomy" id="1670608"/>
    <lineage>
        <taxon>Eukaryota</taxon>
        <taxon>Fungi</taxon>
        <taxon>Dikarya</taxon>
        <taxon>Ascomycota</taxon>
        <taxon>Pezizomycotina</taxon>
        <taxon>Geoglossomycetes</taxon>
        <taxon>Geoglossales</taxon>
        <taxon>Geoglossaceae</taxon>
        <taxon>Glutinoglossum</taxon>
    </lineage>
</organism>
<dbReference type="Gene3D" id="1.20.120.1020">
    <property type="entry name" value="Prion-inhibition and propagation, HeLo domain"/>
    <property type="match status" value="1"/>
</dbReference>
<dbReference type="InterPro" id="IPR038305">
    <property type="entry name" value="HeLo_sf"/>
</dbReference>
<evidence type="ECO:0000313" key="2">
    <source>
        <dbReference type="Proteomes" id="UP000698800"/>
    </source>
</evidence>
<accession>A0A9P8KZG6</accession>
<sequence>MAELVGLLGLAFGLPGLLDVCLKLGKLAIQKIDSLKNIDETHQTLFHQLRSHAVLRERTLLWVKNNHTGLSATAVDALEAGLHQLLALLSRCNELIERYMPTESGLTQFMQQVSFSVSGVSKIRRIQSPPG</sequence>
<dbReference type="AlphaFoldDB" id="A0A9P8KZG6"/>
<keyword evidence="2" id="KW-1185">Reference proteome</keyword>
<proteinExistence type="predicted"/>
<gene>
    <name evidence="1" type="ORF">FGG08_004509</name>
</gene>
<dbReference type="Proteomes" id="UP000698800">
    <property type="component" value="Unassembled WGS sequence"/>
</dbReference>